<dbReference type="Gene3D" id="3.30.457.10">
    <property type="entry name" value="Copper amine oxidase-like, N-terminal domain"/>
    <property type="match status" value="1"/>
</dbReference>
<evidence type="ECO:0000259" key="3">
    <source>
        <dbReference type="Pfam" id="PF11738"/>
    </source>
</evidence>
<organism evidence="5 6">
    <name type="scientific">Cohnella suwonensis</name>
    <dbReference type="NCBI Taxonomy" id="696072"/>
    <lineage>
        <taxon>Bacteria</taxon>
        <taxon>Bacillati</taxon>
        <taxon>Bacillota</taxon>
        <taxon>Bacilli</taxon>
        <taxon>Bacillales</taxon>
        <taxon>Paenibacillaceae</taxon>
        <taxon>Cohnella</taxon>
    </lineage>
</organism>
<protein>
    <submittedName>
        <fullName evidence="5">Stalk domain-containing protein</fullName>
    </submittedName>
</protein>
<evidence type="ECO:0000259" key="2">
    <source>
        <dbReference type="Pfam" id="PF07833"/>
    </source>
</evidence>
<feature type="domain" description="Copper amine oxidase-like N-terminal" evidence="2">
    <location>
        <begin position="55"/>
        <end position="150"/>
    </location>
</feature>
<evidence type="ECO:0000313" key="5">
    <source>
        <dbReference type="EMBL" id="MFC5469276.1"/>
    </source>
</evidence>
<dbReference type="EMBL" id="JBHSMH010000030">
    <property type="protein sequence ID" value="MFC5469276.1"/>
    <property type="molecule type" value="Genomic_DNA"/>
</dbReference>
<dbReference type="InterPro" id="IPR025303">
    <property type="entry name" value="PdaC"/>
</dbReference>
<reference evidence="6" key="1">
    <citation type="journal article" date="2019" name="Int. J. Syst. Evol. Microbiol.">
        <title>The Global Catalogue of Microorganisms (GCM) 10K type strain sequencing project: providing services to taxonomists for standard genome sequencing and annotation.</title>
        <authorList>
            <consortium name="The Broad Institute Genomics Platform"/>
            <consortium name="The Broad Institute Genome Sequencing Center for Infectious Disease"/>
            <person name="Wu L."/>
            <person name="Ma J."/>
        </authorList>
    </citation>
    <scope>NUCLEOTIDE SEQUENCE [LARGE SCALE GENOMIC DNA]</scope>
    <source>
        <strain evidence="6">CCUG 57113</strain>
    </source>
</reference>
<feature type="domain" description="DUF3298" evidence="3">
    <location>
        <begin position="287"/>
        <end position="351"/>
    </location>
</feature>
<feature type="chain" id="PRO_5047461222" evidence="1">
    <location>
        <begin position="30"/>
        <end position="355"/>
    </location>
</feature>
<proteinExistence type="predicted"/>
<sequence>MNNTKIRRGARKTLALTAAAALLCAPLLAGTDKASAASSYKVINQPIEVDGARSDIAALDLDNSRYIALRSLNKSIGLVTQWDKATNKVTVTGRGRTIVLDLTSGIASLNGQSDYRLSPIVQNGTTYVPLRHLLEQMGYGVSYDPATKRIGIEAIKENDLRISTASIEESSKKFDLLVNYPVLSGFADAAVQNKINATLKKDAELQADEGQASMEEALGDDSYVPVNPYAFEGDYTVTYNEKGKLSLYVDYYIYTGGAHGSTVRTTYTFDLATGDIVPLKDAAGGNADYVNVINAKIKSRIKSLGFELMVPFKTIEPDRDYFLKHNGIVVYFGQYEYLPYAAGMPEFEVPFADFR</sequence>
<feature type="signal peptide" evidence="1">
    <location>
        <begin position="1"/>
        <end position="29"/>
    </location>
</feature>
<dbReference type="Pfam" id="PF07833">
    <property type="entry name" value="Cu_amine_oxidN1"/>
    <property type="match status" value="1"/>
</dbReference>
<name>A0ABW0LXI2_9BACL</name>
<evidence type="ECO:0000259" key="4">
    <source>
        <dbReference type="Pfam" id="PF13739"/>
    </source>
</evidence>
<evidence type="ECO:0000313" key="6">
    <source>
        <dbReference type="Proteomes" id="UP001596105"/>
    </source>
</evidence>
<dbReference type="Pfam" id="PF13739">
    <property type="entry name" value="PdaC"/>
    <property type="match status" value="1"/>
</dbReference>
<dbReference type="InterPro" id="IPR036582">
    <property type="entry name" value="Mao_N_sf"/>
</dbReference>
<dbReference type="InterPro" id="IPR012854">
    <property type="entry name" value="Cu_amine_oxidase-like_N"/>
</dbReference>
<dbReference type="Gene3D" id="3.30.565.40">
    <property type="entry name" value="Fervidobacterium nodosum Rt17-B1 like"/>
    <property type="match status" value="1"/>
</dbReference>
<accession>A0ABW0LXI2</accession>
<keyword evidence="1" id="KW-0732">Signal</keyword>
<dbReference type="Proteomes" id="UP001596105">
    <property type="component" value="Unassembled WGS sequence"/>
</dbReference>
<dbReference type="Gene3D" id="3.90.640.20">
    <property type="entry name" value="Heat-shock cognate protein, ATPase"/>
    <property type="match status" value="1"/>
</dbReference>
<dbReference type="RefSeq" id="WP_209749321.1">
    <property type="nucleotide sequence ID" value="NZ_JBHSMH010000030.1"/>
</dbReference>
<gene>
    <name evidence="5" type="ORF">ACFPPD_11140</name>
</gene>
<dbReference type="Pfam" id="PF11738">
    <property type="entry name" value="DUF3298"/>
    <property type="match status" value="1"/>
</dbReference>
<evidence type="ECO:0000256" key="1">
    <source>
        <dbReference type="SAM" id="SignalP"/>
    </source>
</evidence>
<dbReference type="InterPro" id="IPR021729">
    <property type="entry name" value="DUF3298"/>
</dbReference>
<keyword evidence="6" id="KW-1185">Reference proteome</keyword>
<dbReference type="SUPFAM" id="SSF55383">
    <property type="entry name" value="Copper amine oxidase, domain N"/>
    <property type="match status" value="1"/>
</dbReference>
<feature type="domain" description="Deacetylase PdaC" evidence="4">
    <location>
        <begin position="167"/>
        <end position="262"/>
    </location>
</feature>
<comment type="caution">
    <text evidence="5">The sequence shown here is derived from an EMBL/GenBank/DDBJ whole genome shotgun (WGS) entry which is preliminary data.</text>
</comment>
<dbReference type="InterPro" id="IPR037126">
    <property type="entry name" value="PdaC/RsiV-like_sf"/>
</dbReference>